<accession>A0AB73SZA3</accession>
<comment type="caution">
    <text evidence="6">The sequence shown here is derived from an EMBL/GenBank/DDBJ whole genome shotgun (WGS) entry which is preliminary data.</text>
</comment>
<evidence type="ECO:0000256" key="2">
    <source>
        <dbReference type="ARBA" id="ARBA00022833"/>
    </source>
</evidence>
<gene>
    <name evidence="6" type="ORF">C7383_11538</name>
</gene>
<dbReference type="Pfam" id="PF08240">
    <property type="entry name" value="ADH_N"/>
    <property type="match status" value="1"/>
</dbReference>
<dbReference type="PROSITE" id="PS00059">
    <property type="entry name" value="ADH_ZINC"/>
    <property type="match status" value="1"/>
</dbReference>
<dbReference type="GO" id="GO:0016491">
    <property type="term" value="F:oxidoreductase activity"/>
    <property type="evidence" value="ECO:0007669"/>
    <property type="project" value="UniProtKB-KW"/>
</dbReference>
<keyword evidence="3" id="KW-0560">Oxidoreductase</keyword>
<dbReference type="SUPFAM" id="SSF50129">
    <property type="entry name" value="GroES-like"/>
    <property type="match status" value="1"/>
</dbReference>
<evidence type="ECO:0000256" key="3">
    <source>
        <dbReference type="ARBA" id="ARBA00023002"/>
    </source>
</evidence>
<dbReference type="GO" id="GO:0008270">
    <property type="term" value="F:zinc ion binding"/>
    <property type="evidence" value="ECO:0007669"/>
    <property type="project" value="InterPro"/>
</dbReference>
<keyword evidence="2 4" id="KW-0862">Zinc</keyword>
<dbReference type="InterPro" id="IPR050129">
    <property type="entry name" value="Zn_alcohol_dh"/>
</dbReference>
<dbReference type="SUPFAM" id="SSF51735">
    <property type="entry name" value="NAD(P)-binding Rossmann-fold domains"/>
    <property type="match status" value="1"/>
</dbReference>
<dbReference type="Pfam" id="PF00107">
    <property type="entry name" value="ADH_zinc_N"/>
    <property type="match status" value="1"/>
</dbReference>
<dbReference type="Gene3D" id="3.90.180.10">
    <property type="entry name" value="Medium-chain alcohol dehydrogenases, catalytic domain"/>
    <property type="match status" value="1"/>
</dbReference>
<proteinExistence type="inferred from homology"/>
<dbReference type="SMART" id="SM00829">
    <property type="entry name" value="PKS_ER"/>
    <property type="match status" value="1"/>
</dbReference>
<evidence type="ECO:0000259" key="5">
    <source>
        <dbReference type="SMART" id="SM00829"/>
    </source>
</evidence>
<dbReference type="RefSeq" id="WP_109748067.1">
    <property type="nucleotide sequence ID" value="NZ_JANKBI010000015.1"/>
</dbReference>
<feature type="domain" description="Enoyl reductase (ER)" evidence="5">
    <location>
        <begin position="8"/>
        <end position="344"/>
    </location>
</feature>
<organism evidence="6 7">
    <name type="scientific">Murimonas intestini</name>
    <dbReference type="NCBI Taxonomy" id="1337051"/>
    <lineage>
        <taxon>Bacteria</taxon>
        <taxon>Bacillati</taxon>
        <taxon>Bacillota</taxon>
        <taxon>Clostridia</taxon>
        <taxon>Lachnospirales</taxon>
        <taxon>Lachnospiraceae</taxon>
        <taxon>Murimonas</taxon>
    </lineage>
</organism>
<keyword evidence="7" id="KW-1185">Reference proteome</keyword>
<comment type="cofactor">
    <cofactor evidence="4">
        <name>Zn(2+)</name>
        <dbReference type="ChEBI" id="CHEBI:29105"/>
    </cofactor>
</comment>
<evidence type="ECO:0000313" key="7">
    <source>
        <dbReference type="Proteomes" id="UP000245412"/>
    </source>
</evidence>
<evidence type="ECO:0000256" key="4">
    <source>
        <dbReference type="RuleBase" id="RU361277"/>
    </source>
</evidence>
<dbReference type="InterPro" id="IPR036291">
    <property type="entry name" value="NAD(P)-bd_dom_sf"/>
</dbReference>
<dbReference type="EMBL" id="QGGY01000015">
    <property type="protein sequence ID" value="PWJ72888.1"/>
    <property type="molecule type" value="Genomic_DNA"/>
</dbReference>
<comment type="similarity">
    <text evidence="4">Belongs to the zinc-containing alcohol dehydrogenase family.</text>
</comment>
<dbReference type="Gene3D" id="3.40.50.720">
    <property type="entry name" value="NAD(P)-binding Rossmann-like Domain"/>
    <property type="match status" value="1"/>
</dbReference>
<dbReference type="InterPro" id="IPR013154">
    <property type="entry name" value="ADH-like_N"/>
</dbReference>
<reference evidence="6 7" key="1">
    <citation type="submission" date="2018-05" db="EMBL/GenBank/DDBJ databases">
        <authorList>
            <person name="Goeker M."/>
            <person name="Huntemann M."/>
            <person name="Clum A."/>
            <person name="Pillay M."/>
            <person name="Palaniappan K."/>
            <person name="Varghese N."/>
            <person name="Mikhailova N."/>
            <person name="Stamatis D."/>
            <person name="Reddy T."/>
            <person name="Daum C."/>
            <person name="Shapiro N."/>
            <person name="Ivanova N."/>
            <person name="Kyrpides N."/>
            <person name="Woyke T."/>
        </authorList>
    </citation>
    <scope>NUCLEOTIDE SEQUENCE [LARGE SCALE GENOMIC DNA]</scope>
    <source>
        <strain evidence="6 7">DSM 26524</strain>
    </source>
</reference>
<dbReference type="InterPro" id="IPR011032">
    <property type="entry name" value="GroES-like_sf"/>
</dbReference>
<dbReference type="AlphaFoldDB" id="A0AB73SZA3"/>
<evidence type="ECO:0000313" key="6">
    <source>
        <dbReference type="EMBL" id="PWJ72888.1"/>
    </source>
</evidence>
<dbReference type="InterPro" id="IPR013149">
    <property type="entry name" value="ADH-like_C"/>
</dbReference>
<sequence>MLSAKLFGENDIRMVECEIPRIGENEILVKTCAAAICGSDLRMIQNGYMGVDEDHPLTLGHEISGVIVGVGKAVKNYRPGMRVFIAPNFGCGECKSCREGDYHLCGEYEAFGINTDGGFAEYIRVPDKAVRQGCVILLKDSISMEEAAVFEPAACVLNGQERAGIKKGDNILIFGAGPIGVLHALLAKAQGAGMVFLSDLSGERLEKGKAVAPFVITGGPEKIKDTVMSMTGGRGVDVCITACASKEVQENSFDFMDIKGRILFFGGLPQGKDCIQLHSNILHYRELKVCGSTRCNAGQCRKIAHMAEDGSLDLRGLITREFELGRFLEAVEYAESGQGLKTLIRF</sequence>
<dbReference type="PANTHER" id="PTHR43401">
    <property type="entry name" value="L-THREONINE 3-DEHYDROGENASE"/>
    <property type="match status" value="1"/>
</dbReference>
<evidence type="ECO:0000256" key="1">
    <source>
        <dbReference type="ARBA" id="ARBA00022723"/>
    </source>
</evidence>
<name>A0AB73SZA3_9FIRM</name>
<dbReference type="Proteomes" id="UP000245412">
    <property type="component" value="Unassembled WGS sequence"/>
</dbReference>
<dbReference type="InterPro" id="IPR002328">
    <property type="entry name" value="ADH_Zn_CS"/>
</dbReference>
<keyword evidence="1 4" id="KW-0479">Metal-binding</keyword>
<dbReference type="InterPro" id="IPR020843">
    <property type="entry name" value="ER"/>
</dbReference>
<dbReference type="PANTHER" id="PTHR43401:SF2">
    <property type="entry name" value="L-THREONINE 3-DEHYDROGENASE"/>
    <property type="match status" value="1"/>
</dbReference>
<protein>
    <submittedName>
        <fullName evidence="6">L-iditol 2-dehydrogenase</fullName>
    </submittedName>
</protein>